<evidence type="ECO:0000256" key="4">
    <source>
        <dbReference type="ARBA" id="ARBA00022692"/>
    </source>
</evidence>
<dbReference type="PANTHER" id="PTHR32089:SF112">
    <property type="entry name" value="LYSOZYME-LIKE PROTEIN-RELATED"/>
    <property type="match status" value="1"/>
</dbReference>
<feature type="transmembrane region" description="Helical" evidence="11">
    <location>
        <begin position="307"/>
        <end position="330"/>
    </location>
</feature>
<dbReference type="GO" id="GO:0007165">
    <property type="term" value="P:signal transduction"/>
    <property type="evidence" value="ECO:0007669"/>
    <property type="project" value="UniProtKB-KW"/>
</dbReference>
<evidence type="ECO:0000259" key="12">
    <source>
        <dbReference type="PROSITE" id="PS50111"/>
    </source>
</evidence>
<organism evidence="14 15">
    <name type="scientific">Halanaerobacter jeridensis</name>
    <dbReference type="NCBI Taxonomy" id="706427"/>
    <lineage>
        <taxon>Bacteria</taxon>
        <taxon>Bacillati</taxon>
        <taxon>Bacillota</taxon>
        <taxon>Clostridia</taxon>
        <taxon>Halanaerobiales</taxon>
        <taxon>Halobacteroidaceae</taxon>
        <taxon>Halanaerobacter</taxon>
    </lineage>
</organism>
<dbReference type="CDD" id="cd06225">
    <property type="entry name" value="HAMP"/>
    <property type="match status" value="1"/>
</dbReference>
<dbReference type="Gene3D" id="1.10.287.950">
    <property type="entry name" value="Methyl-accepting chemotaxis protein"/>
    <property type="match status" value="1"/>
</dbReference>
<comment type="similarity">
    <text evidence="8">Belongs to the methyl-accepting chemotaxis (MCP) protein family.</text>
</comment>
<dbReference type="GO" id="GO:0005886">
    <property type="term" value="C:plasma membrane"/>
    <property type="evidence" value="ECO:0007669"/>
    <property type="project" value="UniProtKB-SubCell"/>
</dbReference>
<dbReference type="RefSeq" id="WP_204701861.1">
    <property type="nucleotide sequence ID" value="NZ_JAFBDQ010000009.1"/>
</dbReference>
<accession>A0A938XPU6</accession>
<evidence type="ECO:0000256" key="7">
    <source>
        <dbReference type="ARBA" id="ARBA00023224"/>
    </source>
</evidence>
<name>A0A938XPU6_9FIRM</name>
<comment type="caution">
    <text evidence="14">The sequence shown here is derived from an EMBL/GenBank/DDBJ whole genome shotgun (WGS) entry which is preliminary data.</text>
</comment>
<dbReference type="Pfam" id="PF00672">
    <property type="entry name" value="HAMP"/>
    <property type="match status" value="1"/>
</dbReference>
<evidence type="ECO:0000313" key="15">
    <source>
        <dbReference type="Proteomes" id="UP000774000"/>
    </source>
</evidence>
<evidence type="ECO:0000256" key="1">
    <source>
        <dbReference type="ARBA" id="ARBA00004651"/>
    </source>
</evidence>
<evidence type="ECO:0000256" key="3">
    <source>
        <dbReference type="ARBA" id="ARBA00022500"/>
    </source>
</evidence>
<sequence length="647" mass="72091">MSWLKKFSLNSIKPRLVILFLLLALVPIGIISYFEIQALQQTIKNDFVESANKEMKKVDNAFNIYFEEVKKNCHFLATDPTVQQADDTITTYMNKTTKSELNLTPVQNGGIEEEIYKVYNHFAKTHDDIAYVYMATTDGGYIQWPARSVTKNYNPKVRPYFKIAMKNKDKISRTTPYYWKDAVIISTVTTIKDDSGQIIGVQGLDVNLEELTKMVKDVQVGNEGYAILTTGEGKILAHPTKPKLNFKNISKLNVDSLNNIEKIKNDNFFATMDGKKYFMNVYTSSQTDWKFISVIPKEELTAKIDAMYLKIITIVLVITAIVILVALYVANKISNPIIKATNFAEEIAHNNLTVEELEIEDKSEIGDLGQALNKMKDNLKGVITKLLDTVEDLSAYSEELSASSEEGNATIKTTNQLMENMSAGIEKISAGTQEVTSYAQESSSQTEVGSENIEQTVANIKEINHSVEEAVEVINNLDQKSEEIGQIVELITNIAEQTNLLALNAAIEAARAGEAGQGFAVVADEIRDLAEKTNQATEEISELINETQENTDTALDSIHEVEEKAKQSQKVAEESGRVFNQIKNATEETAQQIEQTAAATQDLAQKSDEVMIASQDIDSMSEEIANSSQELTSMAQELQHMIEKFDV</sequence>
<comment type="subcellular location">
    <subcellularLocation>
        <location evidence="1">Cell membrane</location>
        <topology evidence="1">Multi-pass membrane protein</topology>
    </subcellularLocation>
</comment>
<feature type="domain" description="HAMP" evidence="13">
    <location>
        <begin position="331"/>
        <end position="384"/>
    </location>
</feature>
<dbReference type="PRINTS" id="PR00260">
    <property type="entry name" value="CHEMTRNSDUCR"/>
</dbReference>
<protein>
    <submittedName>
        <fullName evidence="14">Methyl-accepting chemotaxis protein</fullName>
    </submittedName>
</protein>
<dbReference type="Gene3D" id="3.30.450.20">
    <property type="entry name" value="PAS domain"/>
    <property type="match status" value="2"/>
</dbReference>
<dbReference type="Pfam" id="PF02743">
    <property type="entry name" value="dCache_1"/>
    <property type="match status" value="1"/>
</dbReference>
<dbReference type="InterPro" id="IPR004089">
    <property type="entry name" value="MCPsignal_dom"/>
</dbReference>
<keyword evidence="2" id="KW-1003">Cell membrane</keyword>
<reference evidence="14" key="1">
    <citation type="submission" date="2021-01" db="EMBL/GenBank/DDBJ databases">
        <title>Genomic Encyclopedia of Type Strains, Phase IV (KMG-IV): sequencing the most valuable type-strain genomes for metagenomic binning, comparative biology and taxonomic classification.</title>
        <authorList>
            <person name="Goeker M."/>
        </authorList>
    </citation>
    <scope>NUCLEOTIDE SEQUENCE</scope>
    <source>
        <strain evidence="14">DSM 23230</strain>
    </source>
</reference>
<keyword evidence="3" id="KW-0145">Chemotaxis</keyword>
<evidence type="ECO:0000313" key="14">
    <source>
        <dbReference type="EMBL" id="MBM7557097.1"/>
    </source>
</evidence>
<evidence type="ECO:0000259" key="13">
    <source>
        <dbReference type="PROSITE" id="PS50885"/>
    </source>
</evidence>
<proteinExistence type="inferred from homology"/>
<dbReference type="GO" id="GO:0004888">
    <property type="term" value="F:transmembrane signaling receptor activity"/>
    <property type="evidence" value="ECO:0007669"/>
    <property type="project" value="InterPro"/>
</dbReference>
<evidence type="ECO:0000256" key="8">
    <source>
        <dbReference type="ARBA" id="ARBA00029447"/>
    </source>
</evidence>
<feature type="domain" description="Methyl-accepting transducer" evidence="12">
    <location>
        <begin position="382"/>
        <end position="618"/>
    </location>
</feature>
<dbReference type="EMBL" id="JAFBDQ010000009">
    <property type="protein sequence ID" value="MBM7557097.1"/>
    <property type="molecule type" value="Genomic_DNA"/>
</dbReference>
<keyword evidence="6 11" id="KW-0472">Membrane</keyword>
<dbReference type="SMART" id="SM00304">
    <property type="entry name" value="HAMP"/>
    <property type="match status" value="2"/>
</dbReference>
<keyword evidence="15" id="KW-1185">Reference proteome</keyword>
<dbReference type="CDD" id="cd12912">
    <property type="entry name" value="PDC2_MCP_like"/>
    <property type="match status" value="1"/>
</dbReference>
<keyword evidence="7 9" id="KW-0807">Transducer</keyword>
<dbReference type="CDD" id="cd11386">
    <property type="entry name" value="MCP_signal"/>
    <property type="match status" value="1"/>
</dbReference>
<evidence type="ECO:0000256" key="6">
    <source>
        <dbReference type="ARBA" id="ARBA00023136"/>
    </source>
</evidence>
<dbReference type="PROSITE" id="PS50885">
    <property type="entry name" value="HAMP"/>
    <property type="match status" value="1"/>
</dbReference>
<keyword evidence="5 11" id="KW-1133">Transmembrane helix</keyword>
<feature type="coiled-coil region" evidence="10">
    <location>
        <begin position="526"/>
        <end position="564"/>
    </location>
</feature>
<dbReference type="PANTHER" id="PTHR32089">
    <property type="entry name" value="METHYL-ACCEPTING CHEMOTAXIS PROTEIN MCPB"/>
    <property type="match status" value="1"/>
</dbReference>
<feature type="transmembrane region" description="Helical" evidence="11">
    <location>
        <begin position="16"/>
        <end position="34"/>
    </location>
</feature>
<evidence type="ECO:0000256" key="11">
    <source>
        <dbReference type="SAM" id="Phobius"/>
    </source>
</evidence>
<evidence type="ECO:0000256" key="10">
    <source>
        <dbReference type="SAM" id="Coils"/>
    </source>
</evidence>
<dbReference type="InterPro" id="IPR003660">
    <property type="entry name" value="HAMP_dom"/>
</dbReference>
<keyword evidence="4 11" id="KW-0812">Transmembrane</keyword>
<evidence type="ECO:0000256" key="9">
    <source>
        <dbReference type="PROSITE-ProRule" id="PRU00284"/>
    </source>
</evidence>
<dbReference type="PROSITE" id="PS50111">
    <property type="entry name" value="CHEMOTAXIS_TRANSDUC_2"/>
    <property type="match status" value="1"/>
</dbReference>
<evidence type="ECO:0000256" key="2">
    <source>
        <dbReference type="ARBA" id="ARBA00022475"/>
    </source>
</evidence>
<dbReference type="SMART" id="SM00283">
    <property type="entry name" value="MA"/>
    <property type="match status" value="1"/>
</dbReference>
<dbReference type="Pfam" id="PF00015">
    <property type="entry name" value="MCPsignal"/>
    <property type="match status" value="1"/>
</dbReference>
<evidence type="ECO:0000256" key="5">
    <source>
        <dbReference type="ARBA" id="ARBA00022989"/>
    </source>
</evidence>
<dbReference type="AlphaFoldDB" id="A0A938XPU6"/>
<gene>
    <name evidence="14" type="ORF">JOC47_001951</name>
</gene>
<dbReference type="InterPro" id="IPR033479">
    <property type="entry name" value="dCache_1"/>
</dbReference>
<dbReference type="InterPro" id="IPR004090">
    <property type="entry name" value="Chemotax_Me-accpt_rcpt"/>
</dbReference>
<dbReference type="GO" id="GO:0006935">
    <property type="term" value="P:chemotaxis"/>
    <property type="evidence" value="ECO:0007669"/>
    <property type="project" value="UniProtKB-KW"/>
</dbReference>
<dbReference type="SUPFAM" id="SSF58104">
    <property type="entry name" value="Methyl-accepting chemotaxis protein (MCP) signaling domain"/>
    <property type="match status" value="1"/>
</dbReference>
<dbReference type="Proteomes" id="UP000774000">
    <property type="component" value="Unassembled WGS sequence"/>
</dbReference>
<keyword evidence="10" id="KW-0175">Coiled coil</keyword>